<sequence>MNSNEKKAELNTISSAAQQIDIGVTHLELTYDLLQILFDAAESEFLPAHPGSATEEIVLKRLSMYDSAVSILQDAMKDALTELQGGRNSLYNGIRKGGAAV</sequence>
<dbReference type="EMBL" id="VWXL01000088">
    <property type="protein sequence ID" value="MVB12351.1"/>
    <property type="molecule type" value="Genomic_DNA"/>
</dbReference>
<dbReference type="Proteomes" id="UP000469440">
    <property type="component" value="Unassembled WGS sequence"/>
</dbReference>
<gene>
    <name evidence="1" type="ORF">CAFE_30850</name>
</gene>
<name>A0A6N8I2J1_9FIRM</name>
<comment type="caution">
    <text evidence="1">The sequence shown here is derived from an EMBL/GenBank/DDBJ whole genome shotgun (WGS) entry which is preliminary data.</text>
</comment>
<dbReference type="AlphaFoldDB" id="A0A6N8I2J1"/>
<evidence type="ECO:0000313" key="2">
    <source>
        <dbReference type="Proteomes" id="UP000469440"/>
    </source>
</evidence>
<proteinExistence type="predicted"/>
<protein>
    <submittedName>
        <fullName evidence="1">Uncharacterized protein</fullName>
    </submittedName>
</protein>
<evidence type="ECO:0000313" key="1">
    <source>
        <dbReference type="EMBL" id="MVB12351.1"/>
    </source>
</evidence>
<dbReference type="RefSeq" id="WP_156991133.1">
    <property type="nucleotide sequence ID" value="NZ_VWXL01000088.1"/>
</dbReference>
<accession>A0A6N8I2J1</accession>
<organism evidence="1 2">
    <name type="scientific">Caproicibacter fermentans</name>
    <dbReference type="NCBI Taxonomy" id="2576756"/>
    <lineage>
        <taxon>Bacteria</taxon>
        <taxon>Bacillati</taxon>
        <taxon>Bacillota</taxon>
        <taxon>Clostridia</taxon>
        <taxon>Eubacteriales</taxon>
        <taxon>Acutalibacteraceae</taxon>
        <taxon>Caproicibacter</taxon>
    </lineage>
</organism>
<reference evidence="1 2" key="1">
    <citation type="submission" date="2019-09" db="EMBL/GenBank/DDBJ databases">
        <title>Genome sequence of Clostridium sp. EA1.</title>
        <authorList>
            <person name="Poehlein A."/>
            <person name="Bengelsdorf F.R."/>
            <person name="Daniel R."/>
        </authorList>
    </citation>
    <scope>NUCLEOTIDE SEQUENCE [LARGE SCALE GENOMIC DNA]</scope>
    <source>
        <strain evidence="1 2">EA1</strain>
    </source>
</reference>
<keyword evidence="2" id="KW-1185">Reference proteome</keyword>